<dbReference type="PROSITE" id="PS50885">
    <property type="entry name" value="HAMP"/>
    <property type="match status" value="1"/>
</dbReference>
<evidence type="ECO:0000256" key="3">
    <source>
        <dbReference type="ARBA" id="ARBA00012438"/>
    </source>
</evidence>
<dbReference type="Pfam" id="PF17152">
    <property type="entry name" value="CHASE8"/>
    <property type="match status" value="1"/>
</dbReference>
<dbReference type="CDD" id="cd00082">
    <property type="entry name" value="HisKA"/>
    <property type="match status" value="1"/>
</dbReference>
<dbReference type="InterPro" id="IPR011006">
    <property type="entry name" value="CheY-like_superfamily"/>
</dbReference>
<reference evidence="12" key="1">
    <citation type="submission" date="2022-11" db="EMBL/GenBank/DDBJ databases">
        <title>Methylomonas rapida sp. nov., Carotenoid-Producing Obligate Methanotrophs with High Growth Characteristics and Biotechnological Potential.</title>
        <authorList>
            <person name="Tikhonova E.N."/>
            <person name="Suleimanov R.Z."/>
            <person name="Miroshnikov K."/>
            <person name="Oshkin I.Y."/>
            <person name="Belova S.E."/>
            <person name="Danilova O.V."/>
            <person name="Ashikhmin A."/>
            <person name="Konopkin A."/>
            <person name="But S.Y."/>
            <person name="Khmelenina V.N."/>
            <person name="Kuznetsov N."/>
            <person name="Pimenov N.V."/>
            <person name="Dedysh S.N."/>
        </authorList>
    </citation>
    <scope>NUCLEOTIDE SEQUENCE</scope>
    <source>
        <strain evidence="12">MP1</strain>
    </source>
</reference>
<feature type="domain" description="Histidine kinase" evidence="9">
    <location>
        <begin position="264"/>
        <end position="484"/>
    </location>
</feature>
<dbReference type="SUPFAM" id="SSF55874">
    <property type="entry name" value="ATPase domain of HSP90 chaperone/DNA topoisomerase II/histidine kinase"/>
    <property type="match status" value="1"/>
</dbReference>
<dbReference type="InterPro" id="IPR005467">
    <property type="entry name" value="His_kinase_dom"/>
</dbReference>
<dbReference type="Gene3D" id="1.10.287.130">
    <property type="match status" value="1"/>
</dbReference>
<dbReference type="EC" id="2.7.13.3" evidence="3"/>
<keyword evidence="13" id="KW-1185">Reference proteome</keyword>
<dbReference type="SMART" id="SM00448">
    <property type="entry name" value="REC"/>
    <property type="match status" value="1"/>
</dbReference>
<protein>
    <recommendedName>
        <fullName evidence="3">histidine kinase</fullName>
        <ecNumber evidence="3">2.7.13.3</ecNumber>
    </recommendedName>
</protein>
<dbReference type="EMBL" id="CP113517">
    <property type="protein sequence ID" value="WAR45019.1"/>
    <property type="molecule type" value="Genomic_DNA"/>
</dbReference>
<accession>A0ABY7GKJ4</accession>
<feature type="coiled-coil region" evidence="8">
    <location>
        <begin position="237"/>
        <end position="264"/>
    </location>
</feature>
<keyword evidence="4 7" id="KW-0597">Phosphoprotein</keyword>
<dbReference type="PANTHER" id="PTHR45339:SF5">
    <property type="entry name" value="HISTIDINE KINASE"/>
    <property type="match status" value="1"/>
</dbReference>
<dbReference type="Pfam" id="PF00512">
    <property type="entry name" value="HisKA"/>
    <property type="match status" value="1"/>
</dbReference>
<dbReference type="RefSeq" id="WP_255189985.1">
    <property type="nucleotide sequence ID" value="NZ_CP113517.1"/>
</dbReference>
<dbReference type="Gene3D" id="3.40.50.2300">
    <property type="match status" value="1"/>
</dbReference>
<proteinExistence type="predicted"/>
<comment type="catalytic activity">
    <reaction evidence="1">
        <text>ATP + protein L-histidine = ADP + protein N-phospho-L-histidine.</text>
        <dbReference type="EC" id="2.7.13.3"/>
    </reaction>
</comment>
<dbReference type="InterPro" id="IPR036097">
    <property type="entry name" value="HisK_dim/P_sf"/>
</dbReference>
<dbReference type="SUPFAM" id="SSF158472">
    <property type="entry name" value="HAMP domain-like"/>
    <property type="match status" value="1"/>
</dbReference>
<evidence type="ECO:0000259" key="9">
    <source>
        <dbReference type="PROSITE" id="PS50109"/>
    </source>
</evidence>
<evidence type="ECO:0000256" key="8">
    <source>
        <dbReference type="SAM" id="Coils"/>
    </source>
</evidence>
<dbReference type="InterPro" id="IPR003661">
    <property type="entry name" value="HisK_dim/P_dom"/>
</dbReference>
<dbReference type="Gene3D" id="6.10.340.10">
    <property type="match status" value="1"/>
</dbReference>
<dbReference type="SUPFAM" id="SSF47384">
    <property type="entry name" value="Homodimeric domain of signal transducing histidine kinase"/>
    <property type="match status" value="1"/>
</dbReference>
<dbReference type="CDD" id="cd06225">
    <property type="entry name" value="HAMP"/>
    <property type="match status" value="1"/>
</dbReference>
<dbReference type="InterPro" id="IPR033417">
    <property type="entry name" value="CHASE8"/>
</dbReference>
<dbReference type="CDD" id="cd17546">
    <property type="entry name" value="REC_hyHK_CKI1_RcsC-like"/>
    <property type="match status" value="1"/>
</dbReference>
<dbReference type="InterPro" id="IPR003594">
    <property type="entry name" value="HATPase_dom"/>
</dbReference>
<evidence type="ECO:0000259" key="11">
    <source>
        <dbReference type="PROSITE" id="PS50885"/>
    </source>
</evidence>
<sequence length="632" mass="71064">MKPFKNPRISITQKLSKILGLMAILTLLLATLTLSIREYEELQHDLDNRLKLTADMIGQNSSVALLFEDKKTTQEILDALTHDPDIISAVIQTASGDTFASYANPDHHARGDWPAFVPKTRSVHRVIYYNNQSIVGRITLTADLYRPYLALISETVIDSAIVLVALSMAALFVMRLQRSLLGPILQLADTARQIERDHDYSIRFNYAGDDEIRDLSEAFNSMLQQIQLNESYLENTVNSRTRELEFAKQEAEAANQAKSAFLANMSHEIRTPMNAVIGLVELCLNTHLTDKQHEYLQRVETASRSLMTIIDDILDFSKMEAGKMQLENIPFLLEEMLEQVYATMMQLAARKNLKLIHPPITVYHAVIGDPHRLRQILINLIGNAIKFTERGEVRITLTELHRDTRHICLEFCVSDTGVGISSEQQKHLFQAFAQGDNSVTRNYGGTGLGLVISKQLIEQMGGSIRLSSIENVGSNFIFTVKLGITELTSVQPTARQDSFNINTPEYQALRGTRVLLVEDNEINRIVAQELLEKLQLEVDVAENGAVALIKLQSNRYDCVLMDVQMPVMDGCVATRRLKEMEACKDLPVIAMTANAMNEDKQRCLDAGMVDHISKPILPATLYAVLRKWVKRG</sequence>
<evidence type="ECO:0000256" key="6">
    <source>
        <dbReference type="ARBA" id="ARBA00022777"/>
    </source>
</evidence>
<dbReference type="SUPFAM" id="SSF52172">
    <property type="entry name" value="CheY-like"/>
    <property type="match status" value="1"/>
</dbReference>
<evidence type="ECO:0000256" key="7">
    <source>
        <dbReference type="PROSITE-ProRule" id="PRU00169"/>
    </source>
</evidence>
<evidence type="ECO:0000256" key="1">
    <source>
        <dbReference type="ARBA" id="ARBA00000085"/>
    </source>
</evidence>
<name>A0ABY7GKJ4_9GAMM</name>
<dbReference type="SMART" id="SM00304">
    <property type="entry name" value="HAMP"/>
    <property type="match status" value="1"/>
</dbReference>
<comment type="subcellular location">
    <subcellularLocation>
        <location evidence="2">Membrane</location>
    </subcellularLocation>
</comment>
<dbReference type="PROSITE" id="PS50109">
    <property type="entry name" value="HIS_KIN"/>
    <property type="match status" value="1"/>
</dbReference>
<dbReference type="InterPro" id="IPR001789">
    <property type="entry name" value="Sig_transdc_resp-reg_receiver"/>
</dbReference>
<dbReference type="PANTHER" id="PTHR45339">
    <property type="entry name" value="HYBRID SIGNAL TRANSDUCTION HISTIDINE KINASE J"/>
    <property type="match status" value="1"/>
</dbReference>
<dbReference type="InterPro" id="IPR003660">
    <property type="entry name" value="HAMP_dom"/>
</dbReference>
<dbReference type="Gene3D" id="3.30.565.10">
    <property type="entry name" value="Histidine kinase-like ATPase, C-terminal domain"/>
    <property type="match status" value="1"/>
</dbReference>
<dbReference type="InterPro" id="IPR004358">
    <property type="entry name" value="Sig_transdc_His_kin-like_C"/>
</dbReference>
<dbReference type="Pfam" id="PF00072">
    <property type="entry name" value="Response_reg"/>
    <property type="match status" value="1"/>
</dbReference>
<dbReference type="PROSITE" id="PS50110">
    <property type="entry name" value="RESPONSE_REGULATORY"/>
    <property type="match status" value="1"/>
</dbReference>
<keyword evidence="6" id="KW-0418">Kinase</keyword>
<dbReference type="GO" id="GO:0005524">
    <property type="term" value="F:ATP binding"/>
    <property type="evidence" value="ECO:0007669"/>
    <property type="project" value="UniProtKB-KW"/>
</dbReference>
<dbReference type="Pfam" id="PF02518">
    <property type="entry name" value="HATPase_c"/>
    <property type="match status" value="1"/>
</dbReference>
<feature type="modified residue" description="4-aspartylphosphate" evidence="7">
    <location>
        <position position="562"/>
    </location>
</feature>
<dbReference type="SMART" id="SM00388">
    <property type="entry name" value="HisKA"/>
    <property type="match status" value="1"/>
</dbReference>
<dbReference type="Proteomes" id="UP001162780">
    <property type="component" value="Chromosome"/>
</dbReference>
<dbReference type="InterPro" id="IPR036890">
    <property type="entry name" value="HATPase_C_sf"/>
</dbReference>
<keyword evidence="5" id="KW-0808">Transferase</keyword>
<evidence type="ECO:0000259" key="10">
    <source>
        <dbReference type="PROSITE" id="PS50110"/>
    </source>
</evidence>
<feature type="domain" description="HAMP" evidence="11">
    <location>
        <begin position="178"/>
        <end position="231"/>
    </location>
</feature>
<evidence type="ECO:0000256" key="5">
    <source>
        <dbReference type="ARBA" id="ARBA00022679"/>
    </source>
</evidence>
<dbReference type="Pfam" id="PF00672">
    <property type="entry name" value="HAMP"/>
    <property type="match status" value="1"/>
</dbReference>
<evidence type="ECO:0000256" key="2">
    <source>
        <dbReference type="ARBA" id="ARBA00004370"/>
    </source>
</evidence>
<evidence type="ECO:0000313" key="13">
    <source>
        <dbReference type="Proteomes" id="UP001162780"/>
    </source>
</evidence>
<dbReference type="SMART" id="SM00387">
    <property type="entry name" value="HATPase_c"/>
    <property type="match status" value="1"/>
</dbReference>
<dbReference type="CDD" id="cd16922">
    <property type="entry name" value="HATPase_EvgS-ArcB-TorS-like"/>
    <property type="match status" value="1"/>
</dbReference>
<evidence type="ECO:0000256" key="4">
    <source>
        <dbReference type="ARBA" id="ARBA00022553"/>
    </source>
</evidence>
<keyword evidence="12" id="KW-0067">ATP-binding</keyword>
<dbReference type="PRINTS" id="PR00344">
    <property type="entry name" value="BCTRLSENSOR"/>
</dbReference>
<evidence type="ECO:0000313" key="12">
    <source>
        <dbReference type="EMBL" id="WAR45019.1"/>
    </source>
</evidence>
<feature type="domain" description="Response regulatory" evidence="10">
    <location>
        <begin position="513"/>
        <end position="629"/>
    </location>
</feature>
<keyword evidence="12" id="KW-0547">Nucleotide-binding</keyword>
<gene>
    <name evidence="12" type="ORF">NM686_000485</name>
</gene>
<keyword evidence="8" id="KW-0175">Coiled coil</keyword>
<organism evidence="12 13">
    <name type="scientific">Methylomonas rapida</name>
    <dbReference type="NCBI Taxonomy" id="2963939"/>
    <lineage>
        <taxon>Bacteria</taxon>
        <taxon>Pseudomonadati</taxon>
        <taxon>Pseudomonadota</taxon>
        <taxon>Gammaproteobacteria</taxon>
        <taxon>Methylococcales</taxon>
        <taxon>Methylococcaceae</taxon>
        <taxon>Methylomonas</taxon>
    </lineage>
</organism>